<dbReference type="InterPro" id="IPR050194">
    <property type="entry name" value="Glycosyltransferase_grp1"/>
</dbReference>
<sequence>MRILSIHNYYQHPGGEDVVFEQEKTLLALTEHVFSLTFNNKKGWRGAWQTFWSPWNIWAAQRLKRAIRQYKPDVIHIHNLHYAVGPIAVRVAKRMGIPVVMTVHNYRLLCPSSTLFHNGKLFTDSLYTEFPWKAVCIGAHSHSSVKTFWLSYTTWLHKKLGTWHMVDRYITLTDFAKQVFAGSSLHLPPEKLVIKPNFVANGFQLSEARGHHFLFVGRLTQEKGVEVLLEAFAGTDYHLRIVGDGPLRTMVTDADQRHPNITYLDTLGRAAIDQQLATCTALVFPSIWYEGMPMTLIEAFAAGTPVIASNLGAMESMVHEGQNGWRFTAGSASDLREKIGLWLTTTVTYRQQLGLEARREYEQRYTAEQNRLLLLNIYHSTTGAT</sequence>
<dbReference type="InterPro" id="IPR028098">
    <property type="entry name" value="Glyco_trans_4-like_N"/>
</dbReference>
<feature type="domain" description="Glycosyl transferase family 1" evidence="1">
    <location>
        <begin position="213"/>
        <end position="358"/>
    </location>
</feature>
<reference evidence="3" key="1">
    <citation type="journal article" date="2014" name="Int. J. Syst. Evol. Microbiol.">
        <title>Complete genome sequence of Corynebacterium casei LMG S-19264T (=DSM 44701T), isolated from a smear-ripened cheese.</title>
        <authorList>
            <consortium name="US DOE Joint Genome Institute (JGI-PGF)"/>
            <person name="Walter F."/>
            <person name="Albersmeier A."/>
            <person name="Kalinowski J."/>
            <person name="Ruckert C."/>
        </authorList>
    </citation>
    <scope>NUCLEOTIDE SEQUENCE</scope>
    <source>
        <strain evidence="3">CGMCC 1.12195</strain>
    </source>
</reference>
<reference evidence="3" key="2">
    <citation type="submission" date="2020-09" db="EMBL/GenBank/DDBJ databases">
        <authorList>
            <person name="Sun Q."/>
            <person name="Zhou Y."/>
        </authorList>
    </citation>
    <scope>NUCLEOTIDE SEQUENCE</scope>
    <source>
        <strain evidence="3">CGMCC 1.12195</strain>
    </source>
</reference>
<accession>A0A917HBY0</accession>
<dbReference type="InterPro" id="IPR001296">
    <property type="entry name" value="Glyco_trans_1"/>
</dbReference>
<evidence type="ECO:0000259" key="1">
    <source>
        <dbReference type="Pfam" id="PF00534"/>
    </source>
</evidence>
<dbReference type="AlphaFoldDB" id="A0A917HBY0"/>
<dbReference type="SUPFAM" id="SSF53756">
    <property type="entry name" value="UDP-Glycosyltransferase/glycogen phosphorylase"/>
    <property type="match status" value="1"/>
</dbReference>
<dbReference type="RefSeq" id="WP_188504083.1">
    <property type="nucleotide sequence ID" value="NZ_BMER01000001.1"/>
</dbReference>
<name>A0A917HBY0_9SPHI</name>
<dbReference type="Pfam" id="PF13439">
    <property type="entry name" value="Glyco_transf_4"/>
    <property type="match status" value="1"/>
</dbReference>
<dbReference type="PANTHER" id="PTHR45947">
    <property type="entry name" value="SULFOQUINOVOSYL TRANSFERASE SQD2"/>
    <property type="match status" value="1"/>
</dbReference>
<gene>
    <name evidence="3" type="ORF">GCM10007415_02010</name>
</gene>
<dbReference type="Gene3D" id="3.40.50.2000">
    <property type="entry name" value="Glycogen Phosphorylase B"/>
    <property type="match status" value="2"/>
</dbReference>
<evidence type="ECO:0000313" key="4">
    <source>
        <dbReference type="Proteomes" id="UP000660862"/>
    </source>
</evidence>
<dbReference type="PANTHER" id="PTHR45947:SF13">
    <property type="entry name" value="TRANSFERASE"/>
    <property type="match status" value="1"/>
</dbReference>
<evidence type="ECO:0000313" key="3">
    <source>
        <dbReference type="EMBL" id="GGG74173.1"/>
    </source>
</evidence>
<proteinExistence type="predicted"/>
<dbReference type="Pfam" id="PF00534">
    <property type="entry name" value="Glycos_transf_1"/>
    <property type="match status" value="1"/>
</dbReference>
<comment type="caution">
    <text evidence="3">The sequence shown here is derived from an EMBL/GenBank/DDBJ whole genome shotgun (WGS) entry which is preliminary data.</text>
</comment>
<feature type="domain" description="Glycosyltransferase subfamily 4-like N-terminal" evidence="2">
    <location>
        <begin position="54"/>
        <end position="199"/>
    </location>
</feature>
<keyword evidence="4" id="KW-1185">Reference proteome</keyword>
<dbReference type="GO" id="GO:0016757">
    <property type="term" value="F:glycosyltransferase activity"/>
    <property type="evidence" value="ECO:0007669"/>
    <property type="project" value="InterPro"/>
</dbReference>
<protein>
    <submittedName>
        <fullName evidence="3">Uncharacterized protein</fullName>
    </submittedName>
</protein>
<dbReference type="EMBL" id="BMER01000001">
    <property type="protein sequence ID" value="GGG74173.1"/>
    <property type="molecule type" value="Genomic_DNA"/>
</dbReference>
<organism evidence="3 4">
    <name type="scientific">Parapedobacter pyrenivorans</name>
    <dbReference type="NCBI Taxonomy" id="1305674"/>
    <lineage>
        <taxon>Bacteria</taxon>
        <taxon>Pseudomonadati</taxon>
        <taxon>Bacteroidota</taxon>
        <taxon>Sphingobacteriia</taxon>
        <taxon>Sphingobacteriales</taxon>
        <taxon>Sphingobacteriaceae</taxon>
        <taxon>Parapedobacter</taxon>
    </lineage>
</organism>
<dbReference type="Proteomes" id="UP000660862">
    <property type="component" value="Unassembled WGS sequence"/>
</dbReference>
<dbReference type="CDD" id="cd03801">
    <property type="entry name" value="GT4_PimA-like"/>
    <property type="match status" value="1"/>
</dbReference>
<evidence type="ECO:0000259" key="2">
    <source>
        <dbReference type="Pfam" id="PF13439"/>
    </source>
</evidence>